<evidence type="ECO:0000256" key="2">
    <source>
        <dbReference type="ARBA" id="ARBA00012121"/>
    </source>
</evidence>
<comment type="caution">
    <text evidence="9">The sequence shown here is derived from an EMBL/GenBank/DDBJ whole genome shotgun (WGS) entry which is preliminary data.</text>
</comment>
<dbReference type="Proteomes" id="UP000661858">
    <property type="component" value="Unassembled WGS sequence"/>
</dbReference>
<sequence>MEHDVTTLQTTAPDPGLLSRSATASYCTCYPGATVWLTGLPSSGKTTVARAAAGVLRQSGRRVEVLDGDELRSTLSGDLGFSREDRHRNVERTGRIAQVLARNGILALVPVIAPYADSRALVRALHRESRTEFLEIHVAAPVDVCAVRDVKGLYARRAAGQISGLTGVDAPYEEPLAPDLRIDSHTESVDRSVAALLALLAERGLA</sequence>
<comment type="function">
    <text evidence="6 7">Catalyzes the synthesis of activated sulfate.</text>
</comment>
<evidence type="ECO:0000256" key="3">
    <source>
        <dbReference type="ARBA" id="ARBA00022679"/>
    </source>
</evidence>
<dbReference type="GO" id="GO:0004781">
    <property type="term" value="F:sulfate adenylyltransferase (ATP) activity"/>
    <property type="evidence" value="ECO:0007669"/>
    <property type="project" value="TreeGrafter"/>
</dbReference>
<dbReference type="Pfam" id="PF01583">
    <property type="entry name" value="APS_kinase"/>
    <property type="match status" value="1"/>
</dbReference>
<organism evidence="9 10">
    <name type="scientific">Streptomyces actinomycinicus</name>
    <dbReference type="NCBI Taxonomy" id="1695166"/>
    <lineage>
        <taxon>Bacteria</taxon>
        <taxon>Bacillati</taxon>
        <taxon>Actinomycetota</taxon>
        <taxon>Actinomycetes</taxon>
        <taxon>Kitasatosporales</taxon>
        <taxon>Streptomycetaceae</taxon>
        <taxon>Streptomyces</taxon>
    </lineage>
</organism>
<keyword evidence="4 6" id="KW-0547">Nucleotide-binding</keyword>
<evidence type="ECO:0000256" key="7">
    <source>
        <dbReference type="RuleBase" id="RU004347"/>
    </source>
</evidence>
<evidence type="ECO:0000256" key="1">
    <source>
        <dbReference type="ARBA" id="ARBA00001823"/>
    </source>
</evidence>
<reference evidence="9" key="1">
    <citation type="submission" date="2021-01" db="EMBL/GenBank/DDBJ databases">
        <title>WGS of actinomycetes isolated from Thailand.</title>
        <authorList>
            <person name="Thawai C."/>
        </authorList>
    </citation>
    <scope>NUCLEOTIDE SEQUENCE</scope>
    <source>
        <strain evidence="9">RCU-197</strain>
    </source>
</reference>
<comment type="catalytic activity">
    <reaction evidence="1 6 7">
        <text>adenosine 5'-phosphosulfate + ATP = 3'-phosphoadenylyl sulfate + ADP + H(+)</text>
        <dbReference type="Rhea" id="RHEA:24152"/>
        <dbReference type="ChEBI" id="CHEBI:15378"/>
        <dbReference type="ChEBI" id="CHEBI:30616"/>
        <dbReference type="ChEBI" id="CHEBI:58243"/>
        <dbReference type="ChEBI" id="CHEBI:58339"/>
        <dbReference type="ChEBI" id="CHEBI:456216"/>
        <dbReference type="EC" id="2.7.1.25"/>
    </reaction>
</comment>
<feature type="domain" description="APS kinase" evidence="8">
    <location>
        <begin position="32"/>
        <end position="183"/>
    </location>
</feature>
<dbReference type="NCBIfam" id="TIGR00455">
    <property type="entry name" value="apsK"/>
    <property type="match status" value="1"/>
</dbReference>
<evidence type="ECO:0000313" key="10">
    <source>
        <dbReference type="Proteomes" id="UP000661858"/>
    </source>
</evidence>
<evidence type="ECO:0000313" key="9">
    <source>
        <dbReference type="EMBL" id="MBL1084098.1"/>
    </source>
</evidence>
<keyword evidence="3 6" id="KW-0808">Transferase</keyword>
<dbReference type="EMBL" id="JAERRK010000009">
    <property type="protein sequence ID" value="MBL1084098.1"/>
    <property type="molecule type" value="Genomic_DNA"/>
</dbReference>
<keyword evidence="5 6" id="KW-0067">ATP-binding</keyword>
<dbReference type="CDD" id="cd02027">
    <property type="entry name" value="APSK"/>
    <property type="match status" value="1"/>
</dbReference>
<dbReference type="GO" id="GO:0019379">
    <property type="term" value="P:sulfate assimilation, phosphoadenylyl sulfate reduction by phosphoadenylyl-sulfate reductase (thioredoxin)"/>
    <property type="evidence" value="ECO:0007669"/>
    <property type="project" value="TreeGrafter"/>
</dbReference>
<dbReference type="SUPFAM" id="SSF52540">
    <property type="entry name" value="P-loop containing nucleoside triphosphate hydrolases"/>
    <property type="match status" value="1"/>
</dbReference>
<dbReference type="GO" id="GO:0004020">
    <property type="term" value="F:adenylylsulfate kinase activity"/>
    <property type="evidence" value="ECO:0007669"/>
    <property type="project" value="UniProtKB-UniRule"/>
</dbReference>
<evidence type="ECO:0000256" key="6">
    <source>
        <dbReference type="HAMAP-Rule" id="MF_00065"/>
    </source>
</evidence>
<dbReference type="InterPro" id="IPR002891">
    <property type="entry name" value="APS"/>
</dbReference>
<accession>A0A937EKE3</accession>
<dbReference type="EC" id="2.7.1.25" evidence="2 6"/>
<dbReference type="GO" id="GO:0070814">
    <property type="term" value="P:hydrogen sulfide biosynthetic process"/>
    <property type="evidence" value="ECO:0007669"/>
    <property type="project" value="UniProtKB-UniRule"/>
</dbReference>
<evidence type="ECO:0000256" key="4">
    <source>
        <dbReference type="ARBA" id="ARBA00022741"/>
    </source>
</evidence>
<dbReference type="GO" id="GO:0005737">
    <property type="term" value="C:cytoplasm"/>
    <property type="evidence" value="ECO:0007669"/>
    <property type="project" value="TreeGrafter"/>
</dbReference>
<proteinExistence type="inferred from homology"/>
<name>A0A937EKE3_9ACTN</name>
<dbReference type="InterPro" id="IPR027417">
    <property type="entry name" value="P-loop_NTPase"/>
</dbReference>
<dbReference type="GO" id="GO:0010134">
    <property type="term" value="P:sulfate assimilation via adenylyl sulfate reduction"/>
    <property type="evidence" value="ECO:0007669"/>
    <property type="project" value="TreeGrafter"/>
</dbReference>
<comment type="pathway">
    <text evidence="6 7">Sulfur metabolism; hydrogen sulfide biosynthesis; sulfite from sulfate: step 2/3.</text>
</comment>
<dbReference type="PANTHER" id="PTHR42700:SF1">
    <property type="entry name" value="SULFATE ADENYLYLTRANSFERASE"/>
    <property type="match status" value="1"/>
</dbReference>
<dbReference type="AlphaFoldDB" id="A0A937EKE3"/>
<dbReference type="GO" id="GO:0005524">
    <property type="term" value="F:ATP binding"/>
    <property type="evidence" value="ECO:0007669"/>
    <property type="project" value="UniProtKB-UniRule"/>
</dbReference>
<comment type="caution">
    <text evidence="6">Lacks conserved residue(s) required for the propagation of feature annotation.</text>
</comment>
<comment type="similarity">
    <text evidence="6 7">Belongs to the APS kinase family.</text>
</comment>
<evidence type="ECO:0000256" key="5">
    <source>
        <dbReference type="ARBA" id="ARBA00022840"/>
    </source>
</evidence>
<keyword evidence="6 7" id="KW-0418">Kinase</keyword>
<dbReference type="InterPro" id="IPR059117">
    <property type="entry name" value="APS_kinase_dom"/>
</dbReference>
<dbReference type="Gene3D" id="3.40.50.300">
    <property type="entry name" value="P-loop containing nucleotide triphosphate hydrolases"/>
    <property type="match status" value="1"/>
</dbReference>
<dbReference type="InterPro" id="IPR050512">
    <property type="entry name" value="Sulf_AdTrans/APS_kinase"/>
</dbReference>
<dbReference type="HAMAP" id="MF_00065">
    <property type="entry name" value="Adenylyl_sulf_kinase"/>
    <property type="match status" value="1"/>
</dbReference>
<keyword evidence="10" id="KW-1185">Reference proteome</keyword>
<dbReference type="PANTHER" id="PTHR42700">
    <property type="entry name" value="SULFATE ADENYLYLTRANSFERASE"/>
    <property type="match status" value="1"/>
</dbReference>
<feature type="binding site" evidence="6">
    <location>
        <begin position="39"/>
        <end position="46"/>
    </location>
    <ligand>
        <name>ATP</name>
        <dbReference type="ChEBI" id="CHEBI:30616"/>
    </ligand>
</feature>
<gene>
    <name evidence="6 9" type="primary">cysC</name>
    <name evidence="9" type="ORF">JK359_19360</name>
</gene>
<keyword evidence="6" id="KW-0597">Phosphoprotein</keyword>
<protein>
    <recommendedName>
        <fullName evidence="2 6">Adenylyl-sulfate kinase</fullName>
        <ecNumber evidence="2 6">2.7.1.25</ecNumber>
    </recommendedName>
    <alternativeName>
        <fullName evidence="6">APS kinase</fullName>
    </alternativeName>
    <alternativeName>
        <fullName evidence="6">ATP adenosine-5'-phosphosulfate 3'-phosphotransferase</fullName>
    </alternativeName>
    <alternativeName>
        <fullName evidence="6">Adenosine-5'-phosphosulfate kinase</fullName>
    </alternativeName>
</protein>
<evidence type="ECO:0000259" key="8">
    <source>
        <dbReference type="Pfam" id="PF01583"/>
    </source>
</evidence>